<dbReference type="Pfam" id="PF06203">
    <property type="entry name" value="CCT"/>
    <property type="match status" value="1"/>
</dbReference>
<dbReference type="GO" id="GO:0005634">
    <property type="term" value="C:nucleus"/>
    <property type="evidence" value="ECO:0007669"/>
    <property type="project" value="UniProtKB-SubCell"/>
</dbReference>
<name>A0A9E7FPZ1_9LILI</name>
<evidence type="ECO:0000313" key="7">
    <source>
        <dbReference type="Proteomes" id="UP001055439"/>
    </source>
</evidence>
<evidence type="ECO:0000259" key="5">
    <source>
        <dbReference type="PROSITE" id="PS51017"/>
    </source>
</evidence>
<evidence type="ECO:0000256" key="1">
    <source>
        <dbReference type="ARBA" id="ARBA00004123"/>
    </source>
</evidence>
<dbReference type="PANTHER" id="PTHR31319:SF110">
    <property type="entry name" value="CCT MOTIF FAMILY PROTEIN"/>
    <property type="match status" value="1"/>
</dbReference>
<dbReference type="InterPro" id="IPR010402">
    <property type="entry name" value="CCT_domain"/>
</dbReference>
<comment type="subcellular location">
    <subcellularLocation>
        <location evidence="1 3">Nucleus</location>
    </subcellularLocation>
</comment>
<dbReference type="PANTHER" id="PTHR31319">
    <property type="entry name" value="ZINC FINGER PROTEIN CONSTANS-LIKE 4"/>
    <property type="match status" value="1"/>
</dbReference>
<feature type="region of interest" description="Disordered" evidence="4">
    <location>
        <begin position="105"/>
        <end position="126"/>
    </location>
</feature>
<dbReference type="OrthoDB" id="153872at2759"/>
<evidence type="ECO:0000256" key="4">
    <source>
        <dbReference type="SAM" id="MobiDB-lite"/>
    </source>
</evidence>
<protein>
    <submittedName>
        <fullName evidence="6">CCT motif family protein</fullName>
    </submittedName>
</protein>
<feature type="domain" description="CCT" evidence="5">
    <location>
        <begin position="334"/>
        <end position="376"/>
    </location>
</feature>
<keyword evidence="7" id="KW-1185">Reference proteome</keyword>
<evidence type="ECO:0000256" key="3">
    <source>
        <dbReference type="PROSITE-ProRule" id="PRU00357"/>
    </source>
</evidence>
<dbReference type="EMBL" id="CP097506">
    <property type="protein sequence ID" value="URD99864.1"/>
    <property type="molecule type" value="Genomic_DNA"/>
</dbReference>
<dbReference type="GO" id="GO:0009909">
    <property type="term" value="P:regulation of flower development"/>
    <property type="evidence" value="ECO:0007669"/>
    <property type="project" value="InterPro"/>
</dbReference>
<evidence type="ECO:0000313" key="6">
    <source>
        <dbReference type="EMBL" id="URD99864.1"/>
    </source>
</evidence>
<feature type="compositionally biased region" description="Low complexity" evidence="4">
    <location>
        <begin position="47"/>
        <end position="62"/>
    </location>
</feature>
<accession>A0A9E7FPZ1</accession>
<feature type="region of interest" description="Disordered" evidence="4">
    <location>
        <begin position="32"/>
        <end position="62"/>
    </location>
</feature>
<proteinExistence type="predicted"/>
<evidence type="ECO:0000256" key="2">
    <source>
        <dbReference type="ARBA" id="ARBA00023242"/>
    </source>
</evidence>
<sequence length="431" mass="45850">MQEGISSPIAMQLLDFCDDDGSAASDIFIRTDHHPSQPCLPHREDGSSSSSSSTSSSTSTSSAATTAIATNTPLYCYAGDAAPFSPFSSLYALLDAPSVPLDPESGLALYPSSSSSSQNPPPHTLPPPMFPLAPTPPYFGEPFDDILLTETIPSGFSLDPTMVVPMLATGGPPCQQQNPQAAYGEQYYAAGMQQPQELVGLDAPPCGFLEGTLGMGAALYGGGGGEPQGFFGMAAAGPDAALVGLGDAAEGSDLGTFGQEAIARAYSPGDLQVISGGGQHLMVGCSGNSRQPRPATDVSPLEDSYKVGRLSVEERKQKIHRYMKKRNERNFSKKIKLFHATNVISSHAEAISSLQYACRKTLADSRPRVRGRFAKNDELGELARRRSSNHEFEDEEEVAIKEEDILNTSDILAHLSGVNSFKCNYTLESWI</sequence>
<dbReference type="AlphaFoldDB" id="A0A9E7FPZ1"/>
<feature type="compositionally biased region" description="Basic and acidic residues" evidence="4">
    <location>
        <begin position="32"/>
        <end position="46"/>
    </location>
</feature>
<dbReference type="PROSITE" id="PS51017">
    <property type="entry name" value="CCT"/>
    <property type="match status" value="1"/>
</dbReference>
<gene>
    <name evidence="6" type="ORF">MUK42_29158</name>
</gene>
<dbReference type="GO" id="GO:0003700">
    <property type="term" value="F:DNA-binding transcription factor activity"/>
    <property type="evidence" value="ECO:0007669"/>
    <property type="project" value="TreeGrafter"/>
</dbReference>
<reference evidence="6" key="1">
    <citation type="submission" date="2022-05" db="EMBL/GenBank/DDBJ databases">
        <title>The Musa troglodytarum L. genome provides insights into the mechanism of non-climacteric behaviour and enrichment of carotenoids.</title>
        <authorList>
            <person name="Wang J."/>
        </authorList>
    </citation>
    <scope>NUCLEOTIDE SEQUENCE</scope>
    <source>
        <tissue evidence="6">Leaf</tissue>
    </source>
</reference>
<keyword evidence="2 3" id="KW-0539">Nucleus</keyword>
<dbReference type="Proteomes" id="UP001055439">
    <property type="component" value="Chromosome 4"/>
</dbReference>
<organism evidence="6 7">
    <name type="scientific">Musa troglodytarum</name>
    <name type="common">fe'i banana</name>
    <dbReference type="NCBI Taxonomy" id="320322"/>
    <lineage>
        <taxon>Eukaryota</taxon>
        <taxon>Viridiplantae</taxon>
        <taxon>Streptophyta</taxon>
        <taxon>Embryophyta</taxon>
        <taxon>Tracheophyta</taxon>
        <taxon>Spermatophyta</taxon>
        <taxon>Magnoliopsida</taxon>
        <taxon>Liliopsida</taxon>
        <taxon>Zingiberales</taxon>
        <taxon>Musaceae</taxon>
        <taxon>Musa</taxon>
    </lineage>
</organism>
<dbReference type="InterPro" id="IPR045281">
    <property type="entry name" value="CONSTANS-like"/>
</dbReference>